<organism evidence="1 2">
    <name type="scientific">Halostagnicola kamekurae</name>
    <dbReference type="NCBI Taxonomy" id="619731"/>
    <lineage>
        <taxon>Archaea</taxon>
        <taxon>Methanobacteriati</taxon>
        <taxon>Methanobacteriota</taxon>
        <taxon>Stenosarchaea group</taxon>
        <taxon>Halobacteria</taxon>
        <taxon>Halobacteriales</taxon>
        <taxon>Natrialbaceae</taxon>
        <taxon>Halostagnicola</taxon>
    </lineage>
</organism>
<evidence type="ECO:0000313" key="2">
    <source>
        <dbReference type="Proteomes" id="UP000199199"/>
    </source>
</evidence>
<dbReference type="Proteomes" id="UP000199199">
    <property type="component" value="Unassembled WGS sequence"/>
</dbReference>
<gene>
    <name evidence="1" type="ORF">SAMN04488556_4056</name>
</gene>
<evidence type="ECO:0000313" key="1">
    <source>
        <dbReference type="EMBL" id="SFT04439.1"/>
    </source>
</evidence>
<keyword evidence="2" id="KW-1185">Reference proteome</keyword>
<protein>
    <submittedName>
        <fullName evidence="1">Uncharacterized protein</fullName>
    </submittedName>
</protein>
<accession>A0A1I6USK5</accession>
<sequence>MPFFTKNKDPFQSKGSLLLFVPNSGTSGVGGYSSLS</sequence>
<reference evidence="2" key="1">
    <citation type="submission" date="2016-10" db="EMBL/GenBank/DDBJ databases">
        <authorList>
            <person name="Varghese N."/>
            <person name="Submissions S."/>
        </authorList>
    </citation>
    <scope>NUCLEOTIDE SEQUENCE [LARGE SCALE GENOMIC DNA]</scope>
    <source>
        <strain evidence="2">DSM 22427</strain>
    </source>
</reference>
<dbReference type="AlphaFoldDB" id="A0A1I6USK5"/>
<name>A0A1I6USK5_9EURY</name>
<dbReference type="EMBL" id="FOZS01000006">
    <property type="protein sequence ID" value="SFT04439.1"/>
    <property type="molecule type" value="Genomic_DNA"/>
</dbReference>
<proteinExistence type="predicted"/>